<gene>
    <name evidence="4" type="ORF">KEM10_10470</name>
</gene>
<accession>A0ABS5JUW0</accession>
<keyword evidence="5" id="KW-1185">Reference proteome</keyword>
<keyword evidence="1" id="KW-0175">Coiled coil</keyword>
<dbReference type="PROSITE" id="PS51257">
    <property type="entry name" value="PROKAR_LIPOPROTEIN"/>
    <property type="match status" value="1"/>
</dbReference>
<evidence type="ECO:0000313" key="4">
    <source>
        <dbReference type="EMBL" id="MBS2098703.1"/>
    </source>
</evidence>
<feature type="coiled-coil region" evidence="1">
    <location>
        <begin position="181"/>
        <end position="208"/>
    </location>
</feature>
<dbReference type="EMBL" id="JAGUCO010000006">
    <property type="protein sequence ID" value="MBS2098703.1"/>
    <property type="molecule type" value="Genomic_DNA"/>
</dbReference>
<reference evidence="4 5" key="1">
    <citation type="journal article" date="2015" name="Int. J. Syst. Evol. Microbiol.">
        <title>Carboxylicivirga linearis sp. nov., isolated from a sea cucumber culture pond.</title>
        <authorList>
            <person name="Wang F.Q."/>
            <person name="Zhou Y.X."/>
            <person name="Lin X.Z."/>
            <person name="Chen G.J."/>
            <person name="Du Z.J."/>
        </authorList>
    </citation>
    <scope>NUCLEOTIDE SEQUENCE [LARGE SCALE GENOMIC DNA]</scope>
    <source>
        <strain evidence="4 5">FB218</strain>
    </source>
</reference>
<dbReference type="Proteomes" id="UP000708576">
    <property type="component" value="Unassembled WGS sequence"/>
</dbReference>
<protein>
    <submittedName>
        <fullName evidence="4">DUF4349 domain-containing protein</fullName>
    </submittedName>
</protein>
<evidence type="ECO:0000313" key="5">
    <source>
        <dbReference type="Proteomes" id="UP000708576"/>
    </source>
</evidence>
<evidence type="ECO:0000256" key="1">
    <source>
        <dbReference type="SAM" id="Coils"/>
    </source>
</evidence>
<evidence type="ECO:0000256" key="2">
    <source>
        <dbReference type="SAM" id="Phobius"/>
    </source>
</evidence>
<comment type="caution">
    <text evidence="4">The sequence shown here is derived from an EMBL/GenBank/DDBJ whole genome shotgun (WGS) entry which is preliminary data.</text>
</comment>
<keyword evidence="2" id="KW-0812">Transmembrane</keyword>
<sequence length="290" mass="33625">MKTSLYILLISALLTSCHQKPTTVLGYQGTGSEMADFALEEEIPITSQELANSPAPPMPELPVESAVQQQEKKIIKDGRMDIKVANLETAKSRVDTLLLRWQGYYGNEALSNSTYQSSYDLTIRIPSRYFELFITALEKGGGEVQYKNIDARDVTTQFIDLETRLANKKSYLARYNQLLNKANTVEEILKIEEKIRRIEEEIESTTGTLKYLSSQVNFSTLRLTLTQEKEFTYVAKKRDSFLERLKMSLSKGWFAFVDFLLFMIRLWPFWILAIGIVWLWKNWKRKKKNM</sequence>
<dbReference type="InterPro" id="IPR025645">
    <property type="entry name" value="DUF4349"/>
</dbReference>
<name>A0ABS5JUW0_9BACT</name>
<dbReference type="RefSeq" id="WP_212215947.1">
    <property type="nucleotide sequence ID" value="NZ_JAGUCO010000006.1"/>
</dbReference>
<feature type="transmembrane region" description="Helical" evidence="2">
    <location>
        <begin position="253"/>
        <end position="280"/>
    </location>
</feature>
<keyword evidence="2" id="KW-0472">Membrane</keyword>
<feature type="domain" description="DUF4349" evidence="3">
    <location>
        <begin position="73"/>
        <end position="280"/>
    </location>
</feature>
<organism evidence="4 5">
    <name type="scientific">Carboxylicivirga linearis</name>
    <dbReference type="NCBI Taxonomy" id="1628157"/>
    <lineage>
        <taxon>Bacteria</taxon>
        <taxon>Pseudomonadati</taxon>
        <taxon>Bacteroidota</taxon>
        <taxon>Bacteroidia</taxon>
        <taxon>Marinilabiliales</taxon>
        <taxon>Marinilabiliaceae</taxon>
        <taxon>Carboxylicivirga</taxon>
    </lineage>
</organism>
<proteinExistence type="predicted"/>
<dbReference type="Pfam" id="PF14257">
    <property type="entry name" value="DUF4349"/>
    <property type="match status" value="1"/>
</dbReference>
<keyword evidence="2" id="KW-1133">Transmembrane helix</keyword>
<evidence type="ECO:0000259" key="3">
    <source>
        <dbReference type="Pfam" id="PF14257"/>
    </source>
</evidence>